<dbReference type="Pfam" id="PF26356">
    <property type="entry name" value="Pelota_N"/>
    <property type="match status" value="1"/>
</dbReference>
<evidence type="ECO:0000256" key="1">
    <source>
        <dbReference type="ARBA" id="ARBA00001968"/>
    </source>
</evidence>
<accession>A0A484F4K4</accession>
<keyword evidence="4 9" id="KW-0963">Cytoplasm</keyword>
<dbReference type="Gene3D" id="3.30.420.60">
    <property type="entry name" value="eRF1 domain 2"/>
    <property type="match status" value="1"/>
</dbReference>
<keyword evidence="11" id="KW-0132">Cell division</keyword>
<keyword evidence="7 9" id="KW-0255">Endonuclease</keyword>
<evidence type="ECO:0000259" key="10">
    <source>
        <dbReference type="SMART" id="SM01194"/>
    </source>
</evidence>
<comment type="caution">
    <text evidence="11">The sequence shown here is derived from an EMBL/GenBank/DDBJ whole genome shotgun (WGS) entry which is preliminary data.</text>
</comment>
<dbReference type="GO" id="GO:0046872">
    <property type="term" value="F:metal ion binding"/>
    <property type="evidence" value="ECO:0007669"/>
    <property type="project" value="UniProtKB-UniRule"/>
</dbReference>
<evidence type="ECO:0000313" key="12">
    <source>
        <dbReference type="Proteomes" id="UP000294855"/>
    </source>
</evidence>
<dbReference type="RefSeq" id="WP_133517291.1">
    <property type="nucleotide sequence ID" value="NZ_JAHDUW010000002.1"/>
</dbReference>
<comment type="similarity">
    <text evidence="3 9">Belongs to the eukaryotic release factor 1 family. Pelota subfamily.</text>
</comment>
<comment type="subcellular location">
    <subcellularLocation>
        <location evidence="2 9">Cytoplasm</location>
    </subcellularLocation>
</comment>
<evidence type="ECO:0000256" key="2">
    <source>
        <dbReference type="ARBA" id="ARBA00004496"/>
    </source>
</evidence>
<evidence type="ECO:0000256" key="9">
    <source>
        <dbReference type="HAMAP-Rule" id="MF_01853"/>
    </source>
</evidence>
<dbReference type="GO" id="GO:0070651">
    <property type="term" value="P:nonfunctional rRNA decay"/>
    <property type="evidence" value="ECO:0007669"/>
    <property type="project" value="TreeGrafter"/>
</dbReference>
<evidence type="ECO:0000256" key="3">
    <source>
        <dbReference type="ARBA" id="ARBA00009504"/>
    </source>
</evidence>
<keyword evidence="6 9" id="KW-0479">Metal-binding</keyword>
<comment type="domain">
    <text evidence="9">The N-terminal domain has the RNA-binding Sm fold. It harbors the endoribonuclease activity.</text>
</comment>
<dbReference type="PANTHER" id="PTHR10853:SF0">
    <property type="entry name" value="PROTEIN PELOTA HOMOLOG"/>
    <property type="match status" value="1"/>
</dbReference>
<dbReference type="InterPro" id="IPR058547">
    <property type="entry name" value="Pelota_N"/>
</dbReference>
<dbReference type="Gene3D" id="2.30.30.870">
    <property type="entry name" value="Pelota, domain A"/>
    <property type="match status" value="1"/>
</dbReference>
<dbReference type="OrthoDB" id="31300at2157"/>
<dbReference type="Gene3D" id="3.30.1330.30">
    <property type="match status" value="1"/>
</dbReference>
<keyword evidence="11" id="KW-0131">Cell cycle</keyword>
<name>A0A484F4K4_9EURY</name>
<dbReference type="InterPro" id="IPR029064">
    <property type="entry name" value="Ribosomal_eL30-like_sf"/>
</dbReference>
<proteinExistence type="inferred from homology"/>
<dbReference type="AlphaFoldDB" id="A0A484F4K4"/>
<keyword evidence="12" id="KW-1185">Reference proteome</keyword>
<dbReference type="SUPFAM" id="SSF53137">
    <property type="entry name" value="Translational machinery components"/>
    <property type="match status" value="1"/>
</dbReference>
<dbReference type="HAMAP" id="MF_01853">
    <property type="entry name" value="PelO"/>
    <property type="match status" value="1"/>
</dbReference>
<dbReference type="SMART" id="SM01194">
    <property type="entry name" value="eRF1_1"/>
    <property type="match status" value="1"/>
</dbReference>
<comment type="cofactor">
    <cofactor evidence="1 9">
        <name>a divalent metal cation</name>
        <dbReference type="ChEBI" id="CHEBI:60240"/>
    </cofactor>
</comment>
<comment type="function">
    <text evidence="9">May function in recognizing stalled ribosomes, interact with stem-loop structures in stalled mRNA molecules, and effect endonucleolytic cleavage of the mRNA. May play a role in the release non-functional ribosomes and degradation of damaged mRNAs. Has endoribonuclease activity.</text>
</comment>
<evidence type="ECO:0000256" key="6">
    <source>
        <dbReference type="ARBA" id="ARBA00022723"/>
    </source>
</evidence>
<dbReference type="GO" id="GO:0032790">
    <property type="term" value="P:ribosome disassembly"/>
    <property type="evidence" value="ECO:0007669"/>
    <property type="project" value="TreeGrafter"/>
</dbReference>
<dbReference type="InterPro" id="IPR042226">
    <property type="entry name" value="eFR1_2_sf"/>
</dbReference>
<dbReference type="Pfam" id="PF03465">
    <property type="entry name" value="eRF1_3"/>
    <property type="match status" value="1"/>
</dbReference>
<reference evidence="11 12" key="1">
    <citation type="submission" date="2019-03" db="EMBL/GenBank/DDBJ databases">
        <title>Genomic Encyclopedia of Type Strains, Phase IV (KMG-IV): sequencing the most valuable type-strain genomes for metagenomic binning, comparative biology and taxonomic classification.</title>
        <authorList>
            <person name="Goeker M."/>
        </authorList>
    </citation>
    <scope>NUCLEOTIDE SEQUENCE [LARGE SCALE GENOMIC DNA]</scope>
    <source>
        <strain evidence="11 12">DSM 13328</strain>
    </source>
</reference>
<dbReference type="GO" id="GO:0005737">
    <property type="term" value="C:cytoplasm"/>
    <property type="evidence" value="ECO:0007669"/>
    <property type="project" value="UniProtKB-SubCell"/>
</dbReference>
<dbReference type="Proteomes" id="UP000294855">
    <property type="component" value="Unassembled WGS sequence"/>
</dbReference>
<evidence type="ECO:0000256" key="7">
    <source>
        <dbReference type="ARBA" id="ARBA00022759"/>
    </source>
</evidence>
<dbReference type="GO" id="GO:0016787">
    <property type="term" value="F:hydrolase activity"/>
    <property type="evidence" value="ECO:0007669"/>
    <property type="project" value="UniProtKB-KW"/>
</dbReference>
<dbReference type="EC" id="3.1.-.-" evidence="9"/>
<sequence>MKVLKKDLKGRSGEIALLAETLEDLWHLKYIIDPNDLIFALTKRKPEGASDKIRPEKLEKVTVRLGIRVEKVEFHKFANRLRIQGVIEHGMDTGMHHTLNIEEGMNLSIIKNEWKNDQLERIKEAEIAGKRPSVIIAGIEEGDADIGLVRHYGIEPYSHIRQSSGKRENGLRDVFFKEIGEQLNFVYDESAAIVVCGPGFTKDDFMDYFKKAYPEIASKTAVEDSTMIGIPGFLEVLKKGSIDKIMQESRLSREAAMMDELLKEIAIDGKAAYGPAEVKTAIDYGAVETLLVADEKLREERETANSASDLSIEKMMKDTEAGQGKIIVFSTEFEPGQKLNSLGGIAAILRYKLAQ</sequence>
<dbReference type="GO" id="GO:0071025">
    <property type="term" value="P:RNA surveillance"/>
    <property type="evidence" value="ECO:0007669"/>
    <property type="project" value="InterPro"/>
</dbReference>
<dbReference type="GO" id="GO:0004519">
    <property type="term" value="F:endonuclease activity"/>
    <property type="evidence" value="ECO:0007669"/>
    <property type="project" value="UniProtKB-UniRule"/>
</dbReference>
<dbReference type="Pfam" id="PF03464">
    <property type="entry name" value="eRF1_2"/>
    <property type="match status" value="1"/>
</dbReference>
<evidence type="ECO:0000256" key="5">
    <source>
        <dbReference type="ARBA" id="ARBA00022722"/>
    </source>
</evidence>
<protein>
    <recommendedName>
        <fullName evidence="9">Protein pelota homolog</fullName>
        <ecNumber evidence="9">3.1.-.-</ecNumber>
    </recommendedName>
</protein>
<dbReference type="InterPro" id="IPR004405">
    <property type="entry name" value="TF_pelota"/>
</dbReference>
<keyword evidence="8 9" id="KW-0378">Hydrolase</keyword>
<dbReference type="GO" id="GO:0070481">
    <property type="term" value="P:nuclear-transcribed mRNA catabolic process, non-stop decay"/>
    <property type="evidence" value="ECO:0007669"/>
    <property type="project" value="InterPro"/>
</dbReference>
<dbReference type="InterPro" id="IPR005141">
    <property type="entry name" value="eRF1_2"/>
</dbReference>
<comment type="subunit">
    <text evidence="9">Monomer.</text>
</comment>
<keyword evidence="5 9" id="KW-0540">Nuclease</keyword>
<dbReference type="SUPFAM" id="SSF55315">
    <property type="entry name" value="L30e-like"/>
    <property type="match status" value="1"/>
</dbReference>
<dbReference type="NCBIfam" id="TIGR00111">
    <property type="entry name" value="pelota"/>
    <property type="match status" value="1"/>
</dbReference>
<dbReference type="FunFam" id="2.30.30.870:FF:000002">
    <property type="entry name" value="Protein pelota homolog"/>
    <property type="match status" value="1"/>
</dbReference>
<dbReference type="InterPro" id="IPR023521">
    <property type="entry name" value="Pelota_arc"/>
</dbReference>
<dbReference type="GO" id="GO:0051301">
    <property type="term" value="P:cell division"/>
    <property type="evidence" value="ECO:0007669"/>
    <property type="project" value="UniProtKB-KW"/>
</dbReference>
<dbReference type="GO" id="GO:0070966">
    <property type="term" value="P:nuclear-transcribed mRNA catabolic process, no-go decay"/>
    <property type="evidence" value="ECO:0007669"/>
    <property type="project" value="InterPro"/>
</dbReference>
<organism evidence="11 12">
    <name type="scientific">Methanimicrococcus blatticola</name>
    <dbReference type="NCBI Taxonomy" id="91560"/>
    <lineage>
        <taxon>Archaea</taxon>
        <taxon>Methanobacteriati</taxon>
        <taxon>Methanobacteriota</taxon>
        <taxon>Stenosarchaea group</taxon>
        <taxon>Methanomicrobia</taxon>
        <taxon>Methanosarcinales</taxon>
        <taxon>Methanosarcinaceae</taxon>
        <taxon>Methanimicrococcus</taxon>
    </lineage>
</organism>
<dbReference type="PANTHER" id="PTHR10853">
    <property type="entry name" value="PELOTA"/>
    <property type="match status" value="1"/>
</dbReference>
<gene>
    <name evidence="9" type="primary">pelA</name>
    <name evidence="11" type="ORF">C7391_0833</name>
</gene>
<evidence type="ECO:0000256" key="4">
    <source>
        <dbReference type="ARBA" id="ARBA00022490"/>
    </source>
</evidence>
<dbReference type="EMBL" id="SNYS01000007">
    <property type="protein sequence ID" value="TDQ69501.1"/>
    <property type="molecule type" value="Genomic_DNA"/>
</dbReference>
<evidence type="ECO:0000313" key="11">
    <source>
        <dbReference type="EMBL" id="TDQ69501.1"/>
    </source>
</evidence>
<evidence type="ECO:0000256" key="8">
    <source>
        <dbReference type="ARBA" id="ARBA00022801"/>
    </source>
</evidence>
<dbReference type="InterPro" id="IPR005140">
    <property type="entry name" value="eRF1_Pelota-like_N"/>
</dbReference>
<dbReference type="InterPro" id="IPR038069">
    <property type="entry name" value="Pelota/DOM34_N"/>
</dbReference>
<dbReference type="SUPFAM" id="SSF159065">
    <property type="entry name" value="Dom34/Pelota N-terminal domain-like"/>
    <property type="match status" value="1"/>
</dbReference>
<feature type="domain" description="eRF1/Pelota-like N-terminal" evidence="10">
    <location>
        <begin position="1"/>
        <end position="127"/>
    </location>
</feature>
<dbReference type="InterPro" id="IPR005142">
    <property type="entry name" value="eRF1_3"/>
</dbReference>